<feature type="region of interest" description="Disordered" evidence="1">
    <location>
        <begin position="148"/>
        <end position="223"/>
    </location>
</feature>
<evidence type="ECO:0000256" key="1">
    <source>
        <dbReference type="SAM" id="MobiDB-lite"/>
    </source>
</evidence>
<accession>A0A139AHG3</accession>
<evidence type="ECO:0000313" key="2">
    <source>
        <dbReference type="EMBL" id="KXS16261.1"/>
    </source>
</evidence>
<proteinExistence type="predicted"/>
<evidence type="ECO:0000313" key="3">
    <source>
        <dbReference type="Proteomes" id="UP000070544"/>
    </source>
</evidence>
<feature type="compositionally biased region" description="Polar residues" evidence="1">
    <location>
        <begin position="207"/>
        <end position="223"/>
    </location>
</feature>
<name>A0A139AHG3_GONPJ</name>
<organism evidence="2 3">
    <name type="scientific">Gonapodya prolifera (strain JEL478)</name>
    <name type="common">Monoblepharis prolifera</name>
    <dbReference type="NCBI Taxonomy" id="1344416"/>
    <lineage>
        <taxon>Eukaryota</taxon>
        <taxon>Fungi</taxon>
        <taxon>Fungi incertae sedis</taxon>
        <taxon>Chytridiomycota</taxon>
        <taxon>Chytridiomycota incertae sedis</taxon>
        <taxon>Monoblepharidomycetes</taxon>
        <taxon>Monoblepharidales</taxon>
        <taxon>Gonapodyaceae</taxon>
        <taxon>Gonapodya</taxon>
    </lineage>
</organism>
<feature type="compositionally biased region" description="Low complexity" evidence="1">
    <location>
        <begin position="178"/>
        <end position="197"/>
    </location>
</feature>
<dbReference type="EMBL" id="KQ965754">
    <property type="protein sequence ID" value="KXS16261.1"/>
    <property type="molecule type" value="Genomic_DNA"/>
</dbReference>
<keyword evidence="3" id="KW-1185">Reference proteome</keyword>
<dbReference type="Proteomes" id="UP000070544">
    <property type="component" value="Unassembled WGS sequence"/>
</dbReference>
<gene>
    <name evidence="2" type="ORF">M427DRAFT_295367</name>
</gene>
<reference evidence="2 3" key="1">
    <citation type="journal article" date="2015" name="Genome Biol. Evol.">
        <title>Phylogenomic analyses indicate that early fungi evolved digesting cell walls of algal ancestors of land plants.</title>
        <authorList>
            <person name="Chang Y."/>
            <person name="Wang S."/>
            <person name="Sekimoto S."/>
            <person name="Aerts A.L."/>
            <person name="Choi C."/>
            <person name="Clum A."/>
            <person name="LaButti K.M."/>
            <person name="Lindquist E.A."/>
            <person name="Yee Ngan C."/>
            <person name="Ohm R.A."/>
            <person name="Salamov A.A."/>
            <person name="Grigoriev I.V."/>
            <person name="Spatafora J.W."/>
            <person name="Berbee M.L."/>
        </authorList>
    </citation>
    <scope>NUCLEOTIDE SEQUENCE [LARGE SCALE GENOMIC DNA]</scope>
    <source>
        <strain evidence="2 3">JEL478</strain>
    </source>
</reference>
<protein>
    <submittedName>
        <fullName evidence="2">Uncharacterized protein</fullName>
    </submittedName>
</protein>
<dbReference type="AlphaFoldDB" id="A0A139AHG3"/>
<sequence>MVWKKTKETSKPLSFETEWSDVTLAPHGVIEISLHHKSSPETEQAKRRYQIAPNTNNPPQHAHMWTILRMPSEYTGILPPRAGTLTLFTQNHGLGCRIEIEAFPRWERHGNRSADARFWKFRIRMVSSDNGGPAYLLAETHYVDVKTERNPGTFNRNPKIKEESITRASSMSAPYTLSPPLGRSSKPSPGSSSRPLSTDMRLGSEPTILQSPDSMQSPESMSEATLRDFANQIRSGASDGSSTFIPLLNVDPNAARLGVPTLTNVTLGDPQLLQMAAPSFPQMMDPSWGLAGLPTTTVALSVNEAQRTDDVAVEMVNSKFELHNAHVPSLNESKNRASLANLRCSSAERRGWTHQACSGPM</sequence>
<feature type="compositionally biased region" description="Polar residues" evidence="1">
    <location>
        <begin position="166"/>
        <end position="175"/>
    </location>
</feature>